<dbReference type="AlphaFoldDB" id="A0AAE8DHN6"/>
<organism evidence="4 5">
    <name type="scientific">Streptococcus parasanguinis</name>
    <dbReference type="NCBI Taxonomy" id="1318"/>
    <lineage>
        <taxon>Bacteria</taxon>
        <taxon>Bacillati</taxon>
        <taxon>Bacillota</taxon>
        <taxon>Bacilli</taxon>
        <taxon>Lactobacillales</taxon>
        <taxon>Streptococcaceae</taxon>
        <taxon>Streptococcus</taxon>
    </lineage>
</organism>
<comment type="caution">
    <text evidence="4">The sequence shown here is derived from an EMBL/GenBank/DDBJ whole genome shotgun (WGS) entry which is preliminary data.</text>
</comment>
<protein>
    <submittedName>
        <fullName evidence="4">CPBP family intramembrane metalloprotease</fullName>
    </submittedName>
</protein>
<evidence type="ECO:0000256" key="1">
    <source>
        <dbReference type="ARBA" id="ARBA00009067"/>
    </source>
</evidence>
<gene>
    <name evidence="4" type="ORF">DWZ19_07060</name>
</gene>
<feature type="transmembrane region" description="Helical" evidence="2">
    <location>
        <begin position="20"/>
        <end position="43"/>
    </location>
</feature>
<dbReference type="GO" id="GO:0080120">
    <property type="term" value="P:CAAX-box protein maturation"/>
    <property type="evidence" value="ECO:0007669"/>
    <property type="project" value="UniProtKB-ARBA"/>
</dbReference>
<reference evidence="4 5" key="1">
    <citation type="submission" date="2018-08" db="EMBL/GenBank/DDBJ databases">
        <title>A genome reference for cultivated species of the human gut microbiota.</title>
        <authorList>
            <person name="Zou Y."/>
            <person name="Xue W."/>
            <person name="Luo G."/>
        </authorList>
    </citation>
    <scope>NUCLEOTIDE SEQUENCE [LARGE SCALE GENOMIC DNA]</scope>
    <source>
        <strain evidence="4 5">AF30-12BH</strain>
    </source>
</reference>
<dbReference type="InterPro" id="IPR003675">
    <property type="entry name" value="Rce1/LyrA-like_dom"/>
</dbReference>
<keyword evidence="2" id="KW-0812">Transmembrane</keyword>
<feature type="transmembrane region" description="Helical" evidence="2">
    <location>
        <begin position="195"/>
        <end position="214"/>
    </location>
</feature>
<proteinExistence type="inferred from homology"/>
<accession>A0AAE8DHN6</accession>
<dbReference type="GO" id="GO:0004175">
    <property type="term" value="F:endopeptidase activity"/>
    <property type="evidence" value="ECO:0007669"/>
    <property type="project" value="UniProtKB-ARBA"/>
</dbReference>
<feature type="transmembrane region" description="Helical" evidence="2">
    <location>
        <begin position="125"/>
        <end position="146"/>
    </location>
</feature>
<comment type="similarity">
    <text evidence="1">Belongs to the UPF0177 family.</text>
</comment>
<feature type="transmembrane region" description="Helical" evidence="2">
    <location>
        <begin position="260"/>
        <end position="279"/>
    </location>
</feature>
<evidence type="ECO:0000259" key="3">
    <source>
        <dbReference type="Pfam" id="PF02517"/>
    </source>
</evidence>
<feature type="transmembrane region" description="Helical" evidence="2">
    <location>
        <begin position="85"/>
        <end position="104"/>
    </location>
</feature>
<dbReference type="Pfam" id="PF02517">
    <property type="entry name" value="Rce1-like"/>
    <property type="match status" value="1"/>
</dbReference>
<name>A0AAE8DHN6_STRPA</name>
<feature type="transmembrane region" description="Helical" evidence="2">
    <location>
        <begin position="291"/>
        <end position="311"/>
    </location>
</feature>
<dbReference type="GO" id="GO:0008237">
    <property type="term" value="F:metallopeptidase activity"/>
    <property type="evidence" value="ECO:0007669"/>
    <property type="project" value="UniProtKB-KW"/>
</dbReference>
<dbReference type="EMBL" id="QRQU01000004">
    <property type="protein sequence ID" value="RHN25391.1"/>
    <property type="molecule type" value="Genomic_DNA"/>
</dbReference>
<feature type="domain" description="CAAX prenyl protease 2/Lysostaphin resistance protein A-like" evidence="3">
    <location>
        <begin position="163"/>
        <end position="256"/>
    </location>
</feature>
<feature type="transmembrane region" description="Helical" evidence="2">
    <location>
        <begin position="226"/>
        <end position="248"/>
    </location>
</feature>
<evidence type="ECO:0000313" key="4">
    <source>
        <dbReference type="EMBL" id="RHN25391.1"/>
    </source>
</evidence>
<dbReference type="Proteomes" id="UP000285725">
    <property type="component" value="Unassembled WGS sequence"/>
</dbReference>
<sequence length="328" mass="36503">MDLLDKWRLIMKKGKIIQDIKTNTSMPVLISTLFYVFLASLFIEGGLWLGSELVGPFSLVIGFLAEFFSPGNGTASIQEFFYHYLLYYELFSFVIILFLFIFWVKVIEKNALSSLGFVKRNWLKYLVWGIMISLVQMGVIALVYQVSGIGSFVLNELSLEPLLFILGLFPFWLLQGGTEEVATRGWLLTRIAARTNLPFAIVISSSLFGILHMGNAGVTFLSVLNIILDGVLAGLLFIYTDSIWLVVAQHGTWNYVQGNLLGFQVSGTGADASIFSFTMGSGPDWLTGGEFGAEGSIITTIVLLLSLVIVYRLGERKERVDNEQVCHD</sequence>
<evidence type="ECO:0000256" key="2">
    <source>
        <dbReference type="SAM" id="Phobius"/>
    </source>
</evidence>
<keyword evidence="2" id="KW-0472">Membrane</keyword>
<keyword evidence="2" id="KW-1133">Transmembrane helix</keyword>
<keyword evidence="4" id="KW-0482">Metalloprotease</keyword>
<dbReference type="PANTHER" id="PTHR39430:SF1">
    <property type="entry name" value="PROTEASE"/>
    <property type="match status" value="1"/>
</dbReference>
<keyword evidence="4" id="KW-0645">Protease</keyword>
<evidence type="ECO:0000313" key="5">
    <source>
        <dbReference type="Proteomes" id="UP000285725"/>
    </source>
</evidence>
<feature type="transmembrane region" description="Helical" evidence="2">
    <location>
        <begin position="152"/>
        <end position="174"/>
    </location>
</feature>
<dbReference type="PANTHER" id="PTHR39430">
    <property type="entry name" value="MEMBRANE-ASSOCIATED PROTEASE-RELATED"/>
    <property type="match status" value="1"/>
</dbReference>
<keyword evidence="4" id="KW-0378">Hydrolase</keyword>